<evidence type="ECO:0000313" key="3">
    <source>
        <dbReference type="Proteomes" id="UP000494172"/>
    </source>
</evidence>
<organism evidence="2 3">
    <name type="scientific">Burkholderia arboris</name>
    <dbReference type="NCBI Taxonomy" id="488730"/>
    <lineage>
        <taxon>Bacteria</taxon>
        <taxon>Pseudomonadati</taxon>
        <taxon>Pseudomonadota</taxon>
        <taxon>Betaproteobacteria</taxon>
        <taxon>Burkholderiales</taxon>
        <taxon>Burkholderiaceae</taxon>
        <taxon>Burkholderia</taxon>
        <taxon>Burkholderia cepacia complex</taxon>
    </lineage>
</organism>
<reference evidence="2 3" key="1">
    <citation type="submission" date="2019-09" db="EMBL/GenBank/DDBJ databases">
        <authorList>
            <person name="Depoorter E."/>
        </authorList>
    </citation>
    <scope>NUCLEOTIDE SEQUENCE [LARGE SCALE GENOMIC DNA]</scope>
    <source>
        <strain evidence="2">LMG 24066</strain>
    </source>
</reference>
<evidence type="ECO:0000313" key="2">
    <source>
        <dbReference type="EMBL" id="VWB37443.1"/>
    </source>
</evidence>
<dbReference type="Proteomes" id="UP000494172">
    <property type="component" value="Unassembled WGS sequence"/>
</dbReference>
<name>A0A9Q9SFL9_9BURK</name>
<feature type="region of interest" description="Disordered" evidence="1">
    <location>
        <begin position="33"/>
        <end position="56"/>
    </location>
</feature>
<proteinExistence type="predicted"/>
<accession>A0A9Q9SFL9</accession>
<evidence type="ECO:0000256" key="1">
    <source>
        <dbReference type="SAM" id="MobiDB-lite"/>
    </source>
</evidence>
<comment type="caution">
    <text evidence="2">The sequence shown here is derived from an EMBL/GenBank/DDBJ whole genome shotgun (WGS) entry which is preliminary data.</text>
</comment>
<sequence length="94" mass="10928">MACGETRERSRQREWRVGTTLGEHYRHVVELAPPDGAASPTAQRKRHAGMRRDVYESHRSRMKFRLRVRAVSMRKRVTSFPERSTVKTPCMTAS</sequence>
<protein>
    <submittedName>
        <fullName evidence="2">Uncharacterized protein</fullName>
    </submittedName>
</protein>
<gene>
    <name evidence="2" type="ORF">BAR24066_01647</name>
</gene>
<dbReference type="EMBL" id="CABVPX010000005">
    <property type="protein sequence ID" value="VWB37443.1"/>
    <property type="molecule type" value="Genomic_DNA"/>
</dbReference>
<dbReference type="AlphaFoldDB" id="A0A9Q9SFL9"/>